<dbReference type="Proteomes" id="UP000007753">
    <property type="component" value="Chromosome 1"/>
</dbReference>
<feature type="region of interest" description="Disordered" evidence="1">
    <location>
        <begin position="1"/>
        <end position="43"/>
    </location>
</feature>
<evidence type="ECO:0000313" key="2">
    <source>
        <dbReference type="EMBL" id="BAI98236.1"/>
    </source>
</evidence>
<proteinExistence type="predicted"/>
<gene>
    <name evidence="2" type="ordered locus">SJA_C1-34020</name>
</gene>
<dbReference type="EMBL" id="AP010803">
    <property type="protein sequence ID" value="BAI98236.1"/>
    <property type="molecule type" value="Genomic_DNA"/>
</dbReference>
<name>D4Z6K4_SPHIU</name>
<dbReference type="STRING" id="452662.SJA_C1-34020"/>
<protein>
    <submittedName>
        <fullName evidence="2">Uncharacterized protein</fullName>
    </submittedName>
</protein>
<keyword evidence="3" id="KW-1185">Reference proteome</keyword>
<reference evidence="2 3" key="1">
    <citation type="journal article" date="2010" name="J. Bacteriol.">
        <title>Complete genome sequence of the representative gamma-hexachlorocyclohexane-degrading bacterium Sphingobium japonicum UT26.</title>
        <authorList>
            <person name="Nagata Y."/>
            <person name="Ohtsubo Y."/>
            <person name="Endo R."/>
            <person name="Ichikawa N."/>
            <person name="Ankai A."/>
            <person name="Oguchi A."/>
            <person name="Fukui S."/>
            <person name="Fujita N."/>
            <person name="Tsuda M."/>
        </authorList>
    </citation>
    <scope>NUCLEOTIDE SEQUENCE [LARGE SCALE GENOMIC DNA]</scope>
    <source>
        <strain evidence="3">DSM 16413 / CCM 7287 / MTCC 6362 / UT26 / NBRC 101211 / UT26S</strain>
    </source>
</reference>
<evidence type="ECO:0000313" key="3">
    <source>
        <dbReference type="Proteomes" id="UP000007753"/>
    </source>
</evidence>
<organism evidence="2 3">
    <name type="scientific">Sphingobium indicum (strain DSM 16413 / CCM 7287 / MTCC 6362 / UT26 / NBRC 101211 / UT26S)</name>
    <name type="common">Sphingobium japonicum</name>
    <dbReference type="NCBI Taxonomy" id="452662"/>
    <lineage>
        <taxon>Bacteria</taxon>
        <taxon>Pseudomonadati</taxon>
        <taxon>Pseudomonadota</taxon>
        <taxon>Alphaproteobacteria</taxon>
        <taxon>Sphingomonadales</taxon>
        <taxon>Sphingomonadaceae</taxon>
        <taxon>Sphingobium</taxon>
    </lineage>
</organism>
<dbReference type="KEGG" id="sjp:SJA_C1-34020"/>
<accession>D4Z6K4</accession>
<evidence type="ECO:0000256" key="1">
    <source>
        <dbReference type="SAM" id="MobiDB-lite"/>
    </source>
</evidence>
<dbReference type="HOGENOM" id="CLU_3239760_0_0_5"/>
<dbReference type="AlphaFoldDB" id="D4Z6K4"/>
<feature type="compositionally biased region" description="Basic and acidic residues" evidence="1">
    <location>
        <begin position="27"/>
        <end position="43"/>
    </location>
</feature>
<sequence length="43" mass="4830">MPAQGRPVESLLQRGNSKEGTTFLNKIPRDSSRFDPTDVRSIQ</sequence>
<feature type="compositionally biased region" description="Polar residues" evidence="1">
    <location>
        <begin position="13"/>
        <end position="24"/>
    </location>
</feature>